<dbReference type="Gene3D" id="3.50.50.60">
    <property type="entry name" value="FAD/NAD(P)-binding domain"/>
    <property type="match status" value="1"/>
</dbReference>
<evidence type="ECO:0000256" key="4">
    <source>
        <dbReference type="ARBA" id="ARBA00023002"/>
    </source>
</evidence>
<comment type="cofactor">
    <cofactor evidence="1">
        <name>FAD</name>
        <dbReference type="ChEBI" id="CHEBI:57692"/>
    </cofactor>
</comment>
<dbReference type="AlphaFoldDB" id="A0A4R3MHS1"/>
<protein>
    <submittedName>
        <fullName evidence="7">L-2-hydroxyglutarate oxidase LhgO</fullName>
    </submittedName>
</protein>
<evidence type="ECO:0000256" key="1">
    <source>
        <dbReference type="ARBA" id="ARBA00001974"/>
    </source>
</evidence>
<reference evidence="7 8" key="1">
    <citation type="submission" date="2019-03" db="EMBL/GenBank/DDBJ databases">
        <title>Genomic Encyclopedia of Type Strains, Phase IV (KMG-IV): sequencing the most valuable type-strain genomes for metagenomic binning, comparative biology and taxonomic classification.</title>
        <authorList>
            <person name="Goeker M."/>
        </authorList>
    </citation>
    <scope>NUCLEOTIDE SEQUENCE [LARGE SCALE GENOMIC DNA]</scope>
    <source>
        <strain evidence="7 8">DSM 19345</strain>
    </source>
</reference>
<dbReference type="Gene3D" id="3.30.9.10">
    <property type="entry name" value="D-Amino Acid Oxidase, subunit A, domain 2"/>
    <property type="match status" value="1"/>
</dbReference>
<dbReference type="Proteomes" id="UP000295678">
    <property type="component" value="Unassembled WGS sequence"/>
</dbReference>
<feature type="domain" description="FAD dependent oxidoreductase" evidence="6">
    <location>
        <begin position="5"/>
        <end position="359"/>
    </location>
</feature>
<organism evidence="7 8">
    <name type="scientific">Tepidamorphus gemmatus</name>
    <dbReference type="NCBI Taxonomy" id="747076"/>
    <lineage>
        <taxon>Bacteria</taxon>
        <taxon>Pseudomonadati</taxon>
        <taxon>Pseudomonadota</taxon>
        <taxon>Alphaproteobacteria</taxon>
        <taxon>Hyphomicrobiales</taxon>
        <taxon>Tepidamorphaceae</taxon>
        <taxon>Tepidamorphus</taxon>
    </lineage>
</organism>
<evidence type="ECO:0000256" key="2">
    <source>
        <dbReference type="ARBA" id="ARBA00022630"/>
    </source>
</evidence>
<proteinExistence type="inferred from homology"/>
<sequence>MDRVDCVVVGAGVIGLAVARALAQAGREVIVAEAEAQIGSGTSSRNSEVIHAGIYYPAGSLKARLCVAGRDRLYTYCAERGVAVRRCGKLIVASTAEQAVRLAGIRAGAEANGVRDLVLLDRDRTLELEPALDVAAALMSPSTGIVDSHGFMLSLQGDAEAAGAAIAFCTPLCKGRIERDGVVLEFGGDQPFTLHAAHVINAAGLFAHAVAAAIEGVPRATIPTVAYAKGNYFALAGRCPFSRLIYPLPEPGGLGVHLTLDMAGRARFGPDVEWVDRLDYTVDPSRAEPFYAAIRSYWPGLPDGALYPDYAGIRVKLGGAAAPDFRIDRPCGNRLINLYGFESPGLTASLAVGEEVAALLGR</sequence>
<evidence type="ECO:0000313" key="8">
    <source>
        <dbReference type="Proteomes" id="UP000295678"/>
    </source>
</evidence>
<keyword evidence="8" id="KW-1185">Reference proteome</keyword>
<dbReference type="GO" id="GO:0047545">
    <property type="term" value="F:(S)-2-hydroxyglutarate dehydrogenase activity"/>
    <property type="evidence" value="ECO:0007669"/>
    <property type="project" value="TreeGrafter"/>
</dbReference>
<dbReference type="Pfam" id="PF01266">
    <property type="entry name" value="DAO"/>
    <property type="match status" value="1"/>
</dbReference>
<dbReference type="InterPro" id="IPR036188">
    <property type="entry name" value="FAD/NAD-bd_sf"/>
</dbReference>
<keyword evidence="4" id="KW-0560">Oxidoreductase</keyword>
<dbReference type="SUPFAM" id="SSF51905">
    <property type="entry name" value="FAD/NAD(P)-binding domain"/>
    <property type="match status" value="1"/>
</dbReference>
<comment type="similarity">
    <text evidence="5">Belongs to the L2HGDH family.</text>
</comment>
<dbReference type="InterPro" id="IPR006076">
    <property type="entry name" value="FAD-dep_OxRdtase"/>
</dbReference>
<name>A0A4R3MHS1_9HYPH</name>
<gene>
    <name evidence="7" type="ORF">EDC22_102454</name>
</gene>
<evidence type="ECO:0000313" key="7">
    <source>
        <dbReference type="EMBL" id="TCT12768.1"/>
    </source>
</evidence>
<dbReference type="RefSeq" id="WP_132805524.1">
    <property type="nucleotide sequence ID" value="NZ_SMAK01000002.1"/>
</dbReference>
<comment type="caution">
    <text evidence="7">The sequence shown here is derived from an EMBL/GenBank/DDBJ whole genome shotgun (WGS) entry which is preliminary data.</text>
</comment>
<dbReference type="OrthoDB" id="9801699at2"/>
<evidence type="ECO:0000256" key="3">
    <source>
        <dbReference type="ARBA" id="ARBA00022827"/>
    </source>
</evidence>
<dbReference type="PANTHER" id="PTHR43104:SF4">
    <property type="entry name" value="L-2-HYDROXYGLUTARATE DEHYDROGENASE, MITOCHONDRIAL"/>
    <property type="match status" value="1"/>
</dbReference>
<keyword evidence="3" id="KW-0274">FAD</keyword>
<evidence type="ECO:0000256" key="5">
    <source>
        <dbReference type="ARBA" id="ARBA00037941"/>
    </source>
</evidence>
<dbReference type="EMBL" id="SMAK01000002">
    <property type="protein sequence ID" value="TCT12768.1"/>
    <property type="molecule type" value="Genomic_DNA"/>
</dbReference>
<keyword evidence="2" id="KW-0285">Flavoprotein</keyword>
<dbReference type="PANTHER" id="PTHR43104">
    <property type="entry name" value="L-2-HYDROXYGLUTARATE DEHYDROGENASE, MITOCHONDRIAL"/>
    <property type="match status" value="1"/>
</dbReference>
<accession>A0A4R3MHS1</accession>
<evidence type="ECO:0000259" key="6">
    <source>
        <dbReference type="Pfam" id="PF01266"/>
    </source>
</evidence>